<dbReference type="InterPro" id="IPR001433">
    <property type="entry name" value="OxRdtase_FAD/NAD-bd"/>
</dbReference>
<evidence type="ECO:0000256" key="9">
    <source>
        <dbReference type="ARBA" id="ARBA00023027"/>
    </source>
</evidence>
<evidence type="ECO:0000256" key="8">
    <source>
        <dbReference type="ARBA" id="ARBA00023011"/>
    </source>
</evidence>
<evidence type="ECO:0000256" key="6">
    <source>
        <dbReference type="ARBA" id="ARBA00022955"/>
    </source>
</evidence>
<dbReference type="PANTHER" id="PTHR19370">
    <property type="entry name" value="NADH-CYTOCHROME B5 REDUCTASE"/>
    <property type="match status" value="1"/>
</dbReference>
<evidence type="ECO:0000313" key="17">
    <source>
        <dbReference type="EMBL" id="CAB3235992.1"/>
    </source>
</evidence>
<evidence type="ECO:0000256" key="3">
    <source>
        <dbReference type="ARBA" id="ARBA00022516"/>
    </source>
</evidence>
<dbReference type="Proteomes" id="UP000494256">
    <property type="component" value="Unassembled WGS sequence"/>
</dbReference>
<feature type="domain" description="FAD-binding FR-type" evidence="15">
    <location>
        <begin position="48"/>
        <end position="160"/>
    </location>
</feature>
<keyword evidence="8" id="KW-0756">Sterol biosynthesis</keyword>
<keyword evidence="14" id="KW-0472">Membrane</keyword>
<dbReference type="EC" id="1.6.2.2" evidence="13"/>
<dbReference type="AlphaFoldDB" id="A0A8S0Z7B5"/>
<dbReference type="SUPFAM" id="SSF63380">
    <property type="entry name" value="Riboflavin synthase domain-like"/>
    <property type="match status" value="1"/>
</dbReference>
<dbReference type="CDD" id="cd06183">
    <property type="entry name" value="cyt_b5_reduct_like"/>
    <property type="match status" value="1"/>
</dbReference>
<evidence type="ECO:0000256" key="12">
    <source>
        <dbReference type="PIRSR" id="PIRSR601834-1"/>
    </source>
</evidence>
<name>A0A8S0Z7B5_ARCPL</name>
<evidence type="ECO:0000313" key="18">
    <source>
        <dbReference type="Proteomes" id="UP000494106"/>
    </source>
</evidence>
<evidence type="ECO:0000256" key="10">
    <source>
        <dbReference type="ARBA" id="ARBA00023166"/>
    </source>
</evidence>
<reference evidence="18 19" key="1">
    <citation type="submission" date="2020-04" db="EMBL/GenBank/DDBJ databases">
        <authorList>
            <person name="Wallbank WR R."/>
            <person name="Pardo Diaz C."/>
            <person name="Kozak K."/>
            <person name="Martin S."/>
            <person name="Jiggins C."/>
            <person name="Moest M."/>
            <person name="Warren A I."/>
            <person name="Byers J.R.P. K."/>
            <person name="Montejo-Kovacevich G."/>
            <person name="Yen C E."/>
        </authorList>
    </citation>
    <scope>NUCLEOTIDE SEQUENCE [LARGE SCALE GENOMIC DNA]</scope>
</reference>
<dbReference type="Pfam" id="PF00175">
    <property type="entry name" value="NAD_binding_1"/>
    <property type="match status" value="1"/>
</dbReference>
<protein>
    <recommendedName>
        <fullName evidence="13">NADH-cytochrome b5 reductase</fullName>
        <ecNumber evidence="13">1.6.2.2</ecNumber>
    </recommendedName>
</protein>
<dbReference type="GO" id="GO:0016126">
    <property type="term" value="P:sterol biosynthetic process"/>
    <property type="evidence" value="ECO:0007669"/>
    <property type="project" value="UniProtKB-KW"/>
</dbReference>
<keyword evidence="6" id="KW-0443">Lipid metabolism</keyword>
<evidence type="ECO:0000256" key="13">
    <source>
        <dbReference type="RuleBase" id="RU361226"/>
    </source>
</evidence>
<dbReference type="GO" id="GO:0071949">
    <property type="term" value="F:FAD binding"/>
    <property type="evidence" value="ECO:0007669"/>
    <property type="project" value="TreeGrafter"/>
</dbReference>
<keyword evidence="14" id="KW-0812">Transmembrane</keyword>
<dbReference type="InterPro" id="IPR017938">
    <property type="entry name" value="Riboflavin_synthase-like_b-brl"/>
</dbReference>
<evidence type="ECO:0000259" key="15">
    <source>
        <dbReference type="PROSITE" id="PS51384"/>
    </source>
</evidence>
<comment type="caution">
    <text evidence="16">The sequence shown here is derived from an EMBL/GenBank/DDBJ whole genome shotgun (WGS) entry which is preliminary data.</text>
</comment>
<dbReference type="EMBL" id="CADEBD010000300">
    <property type="protein sequence ID" value="CAB3235992.1"/>
    <property type="molecule type" value="Genomic_DNA"/>
</dbReference>
<evidence type="ECO:0000256" key="4">
    <source>
        <dbReference type="ARBA" id="ARBA00022630"/>
    </source>
</evidence>
<dbReference type="PANTHER" id="PTHR19370:SF185">
    <property type="entry name" value="NADH-CYTOCHROME B5 REDUCTASE"/>
    <property type="match status" value="1"/>
</dbReference>
<feature type="binding site" evidence="12">
    <location>
        <position position="134"/>
    </location>
    <ligand>
        <name>FAD</name>
        <dbReference type="ChEBI" id="CHEBI:57692"/>
    </ligand>
</feature>
<evidence type="ECO:0000313" key="16">
    <source>
        <dbReference type="EMBL" id="CAB3228535.1"/>
    </source>
</evidence>
<feature type="binding site" evidence="12">
    <location>
        <position position="102"/>
    </location>
    <ligand>
        <name>FAD</name>
        <dbReference type="ChEBI" id="CHEBI:57692"/>
    </ligand>
</feature>
<keyword evidence="4 12" id="KW-0285">Flavoprotein</keyword>
<keyword evidence="9 13" id="KW-0520">NAD</keyword>
<dbReference type="InterPro" id="IPR008333">
    <property type="entry name" value="Cbr1-like_FAD-bd_dom"/>
</dbReference>
<dbReference type="Proteomes" id="UP000494106">
    <property type="component" value="Unassembled WGS sequence"/>
</dbReference>
<evidence type="ECO:0000256" key="11">
    <source>
        <dbReference type="ARBA" id="ARBA00023221"/>
    </source>
</evidence>
<comment type="catalytic activity">
    <reaction evidence="13">
        <text>2 Fe(III)-[cytochrome b5] + NADH = 2 Fe(II)-[cytochrome b5] + NAD(+) + H(+)</text>
        <dbReference type="Rhea" id="RHEA:46680"/>
        <dbReference type="Rhea" id="RHEA-COMP:10438"/>
        <dbReference type="Rhea" id="RHEA-COMP:10439"/>
        <dbReference type="ChEBI" id="CHEBI:15378"/>
        <dbReference type="ChEBI" id="CHEBI:29033"/>
        <dbReference type="ChEBI" id="CHEBI:29034"/>
        <dbReference type="ChEBI" id="CHEBI:57540"/>
        <dbReference type="ChEBI" id="CHEBI:57945"/>
        <dbReference type="EC" id="1.6.2.2"/>
    </reaction>
</comment>
<keyword evidence="7 13" id="KW-0560">Oxidoreductase</keyword>
<feature type="transmembrane region" description="Helical" evidence="14">
    <location>
        <begin position="6"/>
        <end position="28"/>
    </location>
</feature>
<feature type="binding site" evidence="12">
    <location>
        <position position="117"/>
    </location>
    <ligand>
        <name>FAD</name>
        <dbReference type="ChEBI" id="CHEBI:57692"/>
    </ligand>
</feature>
<keyword evidence="3" id="KW-0444">Lipid biosynthesis</keyword>
<dbReference type="PRINTS" id="PR00371">
    <property type="entry name" value="FPNCR"/>
</dbReference>
<dbReference type="PRINTS" id="PR00406">
    <property type="entry name" value="CYTB5RDTASE"/>
</dbReference>
<accession>A0A8S0Z7B5</accession>
<dbReference type="InterPro" id="IPR001709">
    <property type="entry name" value="Flavoprot_Pyr_Nucl_cyt_Rdtase"/>
</dbReference>
<keyword evidence="11" id="KW-0753">Steroid metabolism</keyword>
<dbReference type="GO" id="GO:0090524">
    <property type="term" value="F:cytochrome-b5 reductase activity, acting on NADH"/>
    <property type="evidence" value="ECO:0007669"/>
    <property type="project" value="UniProtKB-EC"/>
</dbReference>
<evidence type="ECO:0000256" key="7">
    <source>
        <dbReference type="ARBA" id="ARBA00023002"/>
    </source>
</evidence>
<keyword evidence="14" id="KW-1133">Transmembrane helix</keyword>
<dbReference type="InterPro" id="IPR017927">
    <property type="entry name" value="FAD-bd_FR_type"/>
</dbReference>
<feature type="binding site" evidence="12">
    <location>
        <position position="119"/>
    </location>
    <ligand>
        <name>FAD</name>
        <dbReference type="ChEBI" id="CHEBI:57692"/>
    </ligand>
</feature>
<evidence type="ECO:0000313" key="19">
    <source>
        <dbReference type="Proteomes" id="UP000494256"/>
    </source>
</evidence>
<organism evidence="16 18">
    <name type="scientific">Arctia plantaginis</name>
    <name type="common">Wood tiger moth</name>
    <name type="synonym">Phalaena plantaginis</name>
    <dbReference type="NCBI Taxonomy" id="874455"/>
    <lineage>
        <taxon>Eukaryota</taxon>
        <taxon>Metazoa</taxon>
        <taxon>Ecdysozoa</taxon>
        <taxon>Arthropoda</taxon>
        <taxon>Hexapoda</taxon>
        <taxon>Insecta</taxon>
        <taxon>Pterygota</taxon>
        <taxon>Neoptera</taxon>
        <taxon>Endopterygota</taxon>
        <taxon>Lepidoptera</taxon>
        <taxon>Glossata</taxon>
        <taxon>Ditrysia</taxon>
        <taxon>Noctuoidea</taxon>
        <taxon>Erebidae</taxon>
        <taxon>Arctiinae</taxon>
        <taxon>Arctia</taxon>
    </lineage>
</organism>
<dbReference type="InterPro" id="IPR039261">
    <property type="entry name" value="FNR_nucleotide-bd"/>
</dbReference>
<dbReference type="FunFam" id="3.40.50.80:FF:000005">
    <property type="entry name" value="NADH-cytochrome b5 reductase"/>
    <property type="match status" value="1"/>
</dbReference>
<dbReference type="Pfam" id="PF00970">
    <property type="entry name" value="FAD_binding_6"/>
    <property type="match status" value="1"/>
</dbReference>
<evidence type="ECO:0000256" key="5">
    <source>
        <dbReference type="ARBA" id="ARBA00022827"/>
    </source>
</evidence>
<dbReference type="FunFam" id="2.40.30.10:FF:000021">
    <property type="entry name" value="NADH-cytochrome b5 reductase"/>
    <property type="match status" value="1"/>
</dbReference>
<proteinExistence type="inferred from homology"/>
<feature type="binding site" evidence="12">
    <location>
        <position position="135"/>
    </location>
    <ligand>
        <name>FAD</name>
        <dbReference type="ChEBI" id="CHEBI:57692"/>
    </ligand>
</feature>
<keyword evidence="10" id="KW-1207">Sterol metabolism</keyword>
<keyword evidence="5 12" id="KW-0274">FAD</keyword>
<dbReference type="SUPFAM" id="SSF52343">
    <property type="entry name" value="Ferredoxin reductase-like, C-terminal NADP-linked domain"/>
    <property type="match status" value="1"/>
</dbReference>
<comment type="similarity">
    <text evidence="2 13">Belongs to the flavoprotein pyridine nucleotide cytochrome reductase family.</text>
</comment>
<dbReference type="EMBL" id="CADEBC010000346">
    <property type="protein sequence ID" value="CAB3228535.1"/>
    <property type="molecule type" value="Genomic_DNA"/>
</dbReference>
<dbReference type="OrthoDB" id="432685at2759"/>
<evidence type="ECO:0000256" key="1">
    <source>
        <dbReference type="ARBA" id="ARBA00001974"/>
    </source>
</evidence>
<sequence>MAVNLMWPIIGGVTSVVVLSTILAHLLWGRKSKRPIGSSSPVTLANPNIKYKLPLIERQELSHDTRRFRFGLPSSQHILGLPIGQHIHLSANIDNDLVIRAYTPVTSDEEKGYVDLVIKVYFKNVHPKFPDGGKMSQYLESMKLNDTIDVRGPSGKLQYIGNGLLQVRKLRQDPPMKIVAKKINMIAGGTGIAPMLQLVRHICRDPNDKTEMRLLFANQTEEDILLRNELENYQAQHPEQFRVWYTIDRPNEGWRYSVGFINDEMIRDHLLPPSDDGVVLMCGPPPMINFACKPALAKLGYKEELCFAY</sequence>
<dbReference type="GO" id="GO:0005739">
    <property type="term" value="C:mitochondrion"/>
    <property type="evidence" value="ECO:0007669"/>
    <property type="project" value="TreeGrafter"/>
</dbReference>
<dbReference type="Gene3D" id="3.40.50.80">
    <property type="entry name" value="Nucleotide-binding domain of ferredoxin-NADP reductase (FNR) module"/>
    <property type="match status" value="1"/>
</dbReference>
<gene>
    <name evidence="16" type="ORF">APLA_LOCUS3667</name>
    <name evidence="17" type="ORF">APLA_LOCUS7176</name>
</gene>
<dbReference type="Gene3D" id="2.40.30.10">
    <property type="entry name" value="Translation factors"/>
    <property type="match status" value="1"/>
</dbReference>
<dbReference type="InterPro" id="IPR001834">
    <property type="entry name" value="CBR-like"/>
</dbReference>
<feature type="binding site" evidence="12">
    <location>
        <position position="136"/>
    </location>
    <ligand>
        <name>FAD</name>
        <dbReference type="ChEBI" id="CHEBI:57692"/>
    </ligand>
</feature>
<evidence type="ECO:0000256" key="14">
    <source>
        <dbReference type="SAM" id="Phobius"/>
    </source>
</evidence>
<keyword evidence="6" id="KW-0752">Steroid biosynthesis</keyword>
<dbReference type="PROSITE" id="PS51384">
    <property type="entry name" value="FAD_FR"/>
    <property type="match status" value="1"/>
</dbReference>
<feature type="binding site" evidence="12">
    <location>
        <position position="100"/>
    </location>
    <ligand>
        <name>FAD</name>
        <dbReference type="ChEBI" id="CHEBI:57692"/>
    </ligand>
</feature>
<evidence type="ECO:0000256" key="2">
    <source>
        <dbReference type="ARBA" id="ARBA00006105"/>
    </source>
</evidence>
<keyword evidence="18" id="KW-1185">Reference proteome</keyword>
<comment type="cofactor">
    <cofactor evidence="1 12 13">
        <name>FAD</name>
        <dbReference type="ChEBI" id="CHEBI:57692"/>
    </cofactor>
</comment>
<feature type="binding site" evidence="12">
    <location>
        <position position="122"/>
    </location>
    <ligand>
        <name>FAD</name>
        <dbReference type="ChEBI" id="CHEBI:57692"/>
    </ligand>
</feature>